<dbReference type="AlphaFoldDB" id="A0AAE3IJA8"/>
<keyword evidence="2" id="KW-1185">Reference proteome</keyword>
<dbReference type="EMBL" id="JAOQJZ010000022">
    <property type="protein sequence ID" value="MCU6706999.1"/>
    <property type="molecule type" value="Genomic_DNA"/>
</dbReference>
<organism evidence="1 2">
    <name type="scientific">Hominimerdicola aceti</name>
    <dbReference type="NCBI Taxonomy" id="2981726"/>
    <lineage>
        <taxon>Bacteria</taxon>
        <taxon>Bacillati</taxon>
        <taxon>Bacillota</taxon>
        <taxon>Clostridia</taxon>
        <taxon>Eubacteriales</taxon>
        <taxon>Oscillospiraceae</taxon>
        <taxon>Hominimerdicola</taxon>
    </lineage>
</organism>
<gene>
    <name evidence="1" type="ORF">OCV57_13875</name>
</gene>
<proteinExistence type="predicted"/>
<reference evidence="1 2" key="1">
    <citation type="journal article" date="2021" name="ISME Commun">
        <title>Automated analysis of genomic sequences facilitates high-throughput and comprehensive description of bacteria.</title>
        <authorList>
            <person name="Hitch T.C.A."/>
        </authorList>
    </citation>
    <scope>NUCLEOTIDE SEQUENCE [LARGE SCALE GENOMIC DNA]</scope>
    <source>
        <strain evidence="1 2">Sanger_31</strain>
    </source>
</reference>
<protein>
    <submittedName>
        <fullName evidence="1">DUF1851 domain-containing protein</fullName>
    </submittedName>
</protein>
<comment type="caution">
    <text evidence="1">The sequence shown here is derived from an EMBL/GenBank/DDBJ whole genome shotgun (WGS) entry which is preliminary data.</text>
</comment>
<dbReference type="RefSeq" id="WP_117893150.1">
    <property type="nucleotide sequence ID" value="NZ_JAOQJZ010000022.1"/>
</dbReference>
<evidence type="ECO:0000313" key="2">
    <source>
        <dbReference type="Proteomes" id="UP001208131"/>
    </source>
</evidence>
<dbReference type="Proteomes" id="UP001208131">
    <property type="component" value="Unassembled WGS sequence"/>
</dbReference>
<accession>A0AAE3IJA8</accession>
<evidence type="ECO:0000313" key="1">
    <source>
        <dbReference type="EMBL" id="MCU6706999.1"/>
    </source>
</evidence>
<sequence length="175" mass="20834">MYENFNEFIKNNEKLDIKSEREFLEVYNGKSFLNGLYRIHNLEDREKWNEIIGKTFPPAMGKIMVFGYDWLGRSFAIYNETDTVLMFEPGTGEAFDTDFNFYDFHNKEIPTNHLVCLASEYYEKWRKANNNYILPHNKCAGYKVPLFLNGKDVVENLEISDMEVYWEIMMPLMNL</sequence>
<name>A0AAE3IJA8_9FIRM</name>